<organism evidence="1">
    <name type="scientific">Timema douglasi</name>
    <name type="common">Walking stick</name>
    <dbReference type="NCBI Taxonomy" id="61478"/>
    <lineage>
        <taxon>Eukaryota</taxon>
        <taxon>Metazoa</taxon>
        <taxon>Ecdysozoa</taxon>
        <taxon>Arthropoda</taxon>
        <taxon>Hexapoda</taxon>
        <taxon>Insecta</taxon>
        <taxon>Pterygota</taxon>
        <taxon>Neoptera</taxon>
        <taxon>Polyneoptera</taxon>
        <taxon>Phasmatodea</taxon>
        <taxon>Timematodea</taxon>
        <taxon>Timematoidea</taxon>
        <taxon>Timematidae</taxon>
        <taxon>Timema</taxon>
    </lineage>
</organism>
<protein>
    <recommendedName>
        <fullName evidence="2">WD repeat-containing protein 19</fullName>
    </recommendedName>
</protein>
<dbReference type="GO" id="GO:0035721">
    <property type="term" value="P:intraciliary retrograde transport"/>
    <property type="evidence" value="ECO:0007669"/>
    <property type="project" value="InterPro"/>
</dbReference>
<dbReference type="EMBL" id="OA566012">
    <property type="protein sequence ID" value="CAD7198121.1"/>
    <property type="molecule type" value="Genomic_DNA"/>
</dbReference>
<evidence type="ECO:0000313" key="1">
    <source>
        <dbReference type="EMBL" id="CAD7198121.1"/>
    </source>
</evidence>
<accession>A0A7R8VIQ5</accession>
<gene>
    <name evidence="1" type="ORF">TDIB3V08_LOCUS4410</name>
</gene>
<dbReference type="GO" id="GO:0005929">
    <property type="term" value="C:cilium"/>
    <property type="evidence" value="ECO:0007669"/>
    <property type="project" value="TreeGrafter"/>
</dbReference>
<dbReference type="InterPro" id="IPR040379">
    <property type="entry name" value="WDR19/dyf-2"/>
</dbReference>
<name>A0A7R8VIQ5_TIMDO</name>
<dbReference type="GO" id="GO:0060271">
    <property type="term" value="P:cilium assembly"/>
    <property type="evidence" value="ECO:0007669"/>
    <property type="project" value="TreeGrafter"/>
</dbReference>
<reference evidence="1" key="1">
    <citation type="submission" date="2020-11" db="EMBL/GenBank/DDBJ databases">
        <authorList>
            <person name="Tran Van P."/>
        </authorList>
    </citation>
    <scope>NUCLEOTIDE SEQUENCE</scope>
</reference>
<sequence length="455" mass="51424">MDYYKIRMFFQRLNDYSSAIKFLVLSRCHDEAFQLARQHGQMELYGEILASSLDSEVRPDDFRSLALHFDSERKSLLAGKYYFHAGEYQKALKNLMNVVKANSEDTEAISLAIDVVGAANDDFLANQLIEFLLGESDNIPKDPKFLFRLYMARRQYREAAKTAIIIANEEQINGSYRNAHDVLFGMYQELRRNNIKIPTEMQANLTLLHSYILVRLHVRRGEHLKGARMLIRVANNISKFPSPRLVVRLPPELSIHGTSERSIIGEMWDFPFRVVTPGQVLGVVSVLDLNIVPILTSTVIECSRAGLKSSAFSYAAMLMRPEYRPHIDPKYAKKIEAVVRKPSRGSQEEVEPETPCPYCDSPLPESELNCGQCKTTVPFCLVTVSLVGPSPVAGRHIVKDDMTACPNCDFPAIFSELRIILESEDVCPMCSETIPLNSVSLVEDTRTYLHPQGND</sequence>
<dbReference type="GO" id="GO:0030991">
    <property type="term" value="C:intraciliary transport particle A"/>
    <property type="evidence" value="ECO:0007669"/>
    <property type="project" value="TreeGrafter"/>
</dbReference>
<dbReference type="PANTHER" id="PTHR14920:SF0">
    <property type="entry name" value="WD REPEAT DOMAIN 19"/>
    <property type="match status" value="1"/>
</dbReference>
<evidence type="ECO:0008006" key="2">
    <source>
        <dbReference type="Google" id="ProtNLM"/>
    </source>
</evidence>
<dbReference type="PANTHER" id="PTHR14920">
    <property type="entry name" value="OSMOTIC AVOIDANCE ABNORMAL PROTEIN 1/WD REPEAT MEMBRANE PROTEIN"/>
    <property type="match status" value="1"/>
</dbReference>
<dbReference type="AlphaFoldDB" id="A0A7R8VIQ5"/>
<proteinExistence type="predicted"/>